<dbReference type="Proteomes" id="UP001283361">
    <property type="component" value="Unassembled WGS sequence"/>
</dbReference>
<dbReference type="EMBL" id="JAWDGP010001572">
    <property type="protein sequence ID" value="KAK3790152.1"/>
    <property type="molecule type" value="Genomic_DNA"/>
</dbReference>
<comment type="caution">
    <text evidence="2">The sequence shown here is derived from an EMBL/GenBank/DDBJ whole genome shotgun (WGS) entry which is preliminary data.</text>
</comment>
<evidence type="ECO:0000313" key="3">
    <source>
        <dbReference type="Proteomes" id="UP001283361"/>
    </source>
</evidence>
<proteinExistence type="predicted"/>
<keyword evidence="3" id="KW-1185">Reference proteome</keyword>
<evidence type="ECO:0000256" key="1">
    <source>
        <dbReference type="SAM" id="MobiDB-lite"/>
    </source>
</evidence>
<organism evidence="2 3">
    <name type="scientific">Elysia crispata</name>
    <name type="common">lettuce slug</name>
    <dbReference type="NCBI Taxonomy" id="231223"/>
    <lineage>
        <taxon>Eukaryota</taxon>
        <taxon>Metazoa</taxon>
        <taxon>Spiralia</taxon>
        <taxon>Lophotrochozoa</taxon>
        <taxon>Mollusca</taxon>
        <taxon>Gastropoda</taxon>
        <taxon>Heterobranchia</taxon>
        <taxon>Euthyneura</taxon>
        <taxon>Panpulmonata</taxon>
        <taxon>Sacoglossa</taxon>
        <taxon>Placobranchoidea</taxon>
        <taxon>Plakobranchidae</taxon>
        <taxon>Elysia</taxon>
    </lineage>
</organism>
<accession>A0AAE1AP00</accession>
<reference evidence="2" key="1">
    <citation type="journal article" date="2023" name="G3 (Bethesda)">
        <title>A reference genome for the long-term kleptoplast-retaining sea slug Elysia crispata morphotype clarki.</title>
        <authorList>
            <person name="Eastman K.E."/>
            <person name="Pendleton A.L."/>
            <person name="Shaikh M.A."/>
            <person name="Suttiyut T."/>
            <person name="Ogas R."/>
            <person name="Tomko P."/>
            <person name="Gavelis G."/>
            <person name="Widhalm J.R."/>
            <person name="Wisecaver J.H."/>
        </authorList>
    </citation>
    <scope>NUCLEOTIDE SEQUENCE</scope>
    <source>
        <strain evidence="2">ECLA1</strain>
    </source>
</reference>
<name>A0AAE1AP00_9GAST</name>
<evidence type="ECO:0000313" key="2">
    <source>
        <dbReference type="EMBL" id="KAK3790152.1"/>
    </source>
</evidence>
<feature type="compositionally biased region" description="Polar residues" evidence="1">
    <location>
        <begin position="63"/>
        <end position="74"/>
    </location>
</feature>
<sequence>MQDFSTPMSCYTTEYHYDNFTKKYRKRGQYATFESVSEKNRNKVSHTKQRSCFGRSPARESRSTGIKHSQSVTDMQMAGSERLA</sequence>
<dbReference type="AlphaFoldDB" id="A0AAE1AP00"/>
<protein>
    <submittedName>
        <fullName evidence="2">Uncharacterized protein</fullName>
    </submittedName>
</protein>
<feature type="region of interest" description="Disordered" evidence="1">
    <location>
        <begin position="36"/>
        <end position="84"/>
    </location>
</feature>
<gene>
    <name evidence="2" type="ORF">RRG08_005232</name>
</gene>